<proteinExistence type="predicted"/>
<sequence>MNMRVLRFRYHTKVKDGFDGDVLKNEVKLLVEAMGTVAGLC</sequence>
<dbReference type="EMBL" id="OMOF01000075">
    <property type="protein sequence ID" value="SPF36698.1"/>
    <property type="molecule type" value="Genomic_DNA"/>
</dbReference>
<dbReference type="Proteomes" id="UP000238916">
    <property type="component" value="Unassembled WGS sequence"/>
</dbReference>
<evidence type="ECO:0000313" key="1">
    <source>
        <dbReference type="EMBL" id="SPF36698.1"/>
    </source>
</evidence>
<name>A0A2U3KAR0_9FIRM</name>
<reference evidence="2" key="1">
    <citation type="submission" date="2018-02" db="EMBL/GenBank/DDBJ databases">
        <authorList>
            <person name="Hausmann B."/>
        </authorList>
    </citation>
    <scope>NUCLEOTIDE SEQUENCE [LARGE SCALE GENOMIC DNA]</scope>
    <source>
        <strain evidence="2">Peat soil MAG SbF1</strain>
    </source>
</reference>
<dbReference type="AlphaFoldDB" id="A0A2U3KAR0"/>
<protein>
    <submittedName>
        <fullName evidence="1">Uncharacterized protein</fullName>
    </submittedName>
</protein>
<accession>A0A2U3KAR0</accession>
<organism evidence="1 2">
    <name type="scientific">Candidatus Desulfosporosinus infrequens</name>
    <dbReference type="NCBI Taxonomy" id="2043169"/>
    <lineage>
        <taxon>Bacteria</taxon>
        <taxon>Bacillati</taxon>
        <taxon>Bacillota</taxon>
        <taxon>Clostridia</taxon>
        <taxon>Eubacteriales</taxon>
        <taxon>Desulfitobacteriaceae</taxon>
        <taxon>Desulfosporosinus</taxon>
    </lineage>
</organism>
<gene>
    <name evidence="1" type="ORF">SBF1_1660003</name>
</gene>
<evidence type="ECO:0000313" key="2">
    <source>
        <dbReference type="Proteomes" id="UP000238916"/>
    </source>
</evidence>